<gene>
    <name evidence="2" type="ORF">ACFSX3_20135</name>
</gene>
<feature type="transmembrane region" description="Helical" evidence="1">
    <location>
        <begin position="247"/>
        <end position="269"/>
    </location>
</feature>
<dbReference type="RefSeq" id="WP_209987832.1">
    <property type="nucleotide sequence ID" value="NZ_JBHUKY010000033.1"/>
</dbReference>
<evidence type="ECO:0000313" key="3">
    <source>
        <dbReference type="Proteomes" id="UP001597448"/>
    </source>
</evidence>
<proteinExistence type="predicted"/>
<accession>A0ABW5FHM0</accession>
<feature type="transmembrane region" description="Helical" evidence="1">
    <location>
        <begin position="190"/>
        <end position="211"/>
    </location>
</feature>
<dbReference type="EMBL" id="JBHUKY010000033">
    <property type="protein sequence ID" value="MFD2412206.1"/>
    <property type="molecule type" value="Genomic_DNA"/>
</dbReference>
<keyword evidence="1" id="KW-0472">Membrane</keyword>
<feature type="transmembrane region" description="Helical" evidence="1">
    <location>
        <begin position="276"/>
        <end position="294"/>
    </location>
</feature>
<dbReference type="SUPFAM" id="SSF69304">
    <property type="entry name" value="Tricorn protease N-terminal domain"/>
    <property type="match status" value="1"/>
</dbReference>
<keyword evidence="1" id="KW-1133">Transmembrane helix</keyword>
<dbReference type="Proteomes" id="UP001597448">
    <property type="component" value="Unassembled WGS sequence"/>
</dbReference>
<feature type="transmembrane region" description="Helical" evidence="1">
    <location>
        <begin position="153"/>
        <end position="169"/>
    </location>
</feature>
<feature type="transmembrane region" description="Helical" evidence="1">
    <location>
        <begin position="375"/>
        <end position="395"/>
    </location>
</feature>
<sequence length="670" mass="78586">MSTSLYELKKIFLLQKGLHFILLLLFLKALLLFLMDKPVNADIEMNYPHYFSYLKEVQGSYSEIAEQFILEESERIANAKTLQQKMTEDYYDGVIEEAEFLAGTLPLERVLQNERGYELIYDQYTYIREHPADRYFLYRNGWDGLLSNDTLDLLWVLLVVLLVAPVYCYEYENKMDMLLLTVRKGTFQQSVCKICMALLSVALLSLLMSYMEFVFFQLKYGLEHGNYPLQSLSYFAESKKKCTLFEAFLWVTSGKVFGSLYLALLILFVSVCMKRYAFTLFTCTGILLIPYYGLPLESSKYNIPTPLGFLVSTGYLRGDEYRRDPFNDQLTAVFREVSLTTLGIVLGISLLLIFIMLLMIVILRSNAWSIKTGRFRGRLFSIPLLIWLSVTLLSGCTSSDYSEQSTTYNFSTRSSCENNNYRFYLDETDLNNILTVFEDKRTGKKNEFMRNATSALTRVQNSLFCTGSYVYYMKYDSEKKRRFEEQKWFSIVQVDMDNFNEKVIFEKNLNSEERFFIDAKKMGNYESAFFFSIQAFFLDDKNIYFIGPEEIRSINRSTGTMKVVLRISPISSLAFDGRTVYYVNNSYVIKYDAVTQTKTTIPDIVTRDFLLEDNKLIFVNRKDGYRLYMYDLKEYIIRKLIDEPVMSFRFKEQTIYYINKMNLKEYGFKL</sequence>
<evidence type="ECO:0000256" key="1">
    <source>
        <dbReference type="SAM" id="Phobius"/>
    </source>
</evidence>
<reference evidence="3" key="1">
    <citation type="journal article" date="2019" name="Int. J. Syst. Evol. Microbiol.">
        <title>The Global Catalogue of Microorganisms (GCM) 10K type strain sequencing project: providing services to taxonomists for standard genome sequencing and annotation.</title>
        <authorList>
            <consortium name="The Broad Institute Genomics Platform"/>
            <consortium name="The Broad Institute Genome Sequencing Center for Infectious Disease"/>
            <person name="Wu L."/>
            <person name="Ma J."/>
        </authorList>
    </citation>
    <scope>NUCLEOTIDE SEQUENCE [LARGE SCALE GENOMIC DNA]</scope>
    <source>
        <strain evidence="3">CCM 8725</strain>
    </source>
</reference>
<keyword evidence="3" id="KW-1185">Reference proteome</keyword>
<organism evidence="2 3">
    <name type="scientific">Paenibacillus rhizoplanae</name>
    <dbReference type="NCBI Taxonomy" id="1917181"/>
    <lineage>
        <taxon>Bacteria</taxon>
        <taxon>Bacillati</taxon>
        <taxon>Bacillota</taxon>
        <taxon>Bacilli</taxon>
        <taxon>Bacillales</taxon>
        <taxon>Paenibacillaceae</taxon>
        <taxon>Paenibacillus</taxon>
    </lineage>
</organism>
<name>A0ABW5FHM0_9BACL</name>
<comment type="caution">
    <text evidence="2">The sequence shown here is derived from an EMBL/GenBank/DDBJ whole genome shotgun (WGS) entry which is preliminary data.</text>
</comment>
<feature type="transmembrane region" description="Helical" evidence="1">
    <location>
        <begin position="342"/>
        <end position="363"/>
    </location>
</feature>
<protein>
    <submittedName>
        <fullName evidence="2">DUF5050 domain-containing protein</fullName>
    </submittedName>
</protein>
<keyword evidence="1" id="KW-0812">Transmembrane</keyword>
<evidence type="ECO:0000313" key="2">
    <source>
        <dbReference type="EMBL" id="MFD2412206.1"/>
    </source>
</evidence>